<dbReference type="OrthoDB" id="2858160at2759"/>
<dbReference type="AlphaFoldDB" id="A0A0D7AUN6"/>
<name>A0A0D7AUN6_9AGAR</name>
<sequence length="447" mass="50169">MSKPFMISALHSGPKAYPSRNPEYPCRWPSLQCSGATGKHLSKSPIHRLRPFLTPMSVSHLPQELIECIFSFSSLDDIRQCSRVCSGWTDAAQRLLFHDISFSPMCHKNAGFTHNELVSRFGRTLLSAPHLASHVRVHKLDPTQVVPSQAQHIFEALSHLKEVRVTDFEDAPVSVFTGPERGQSHMPLNDLLKAPSIQTLTIGCGAWYLGDVLPCLRSCGPGLRELDIEDVVFEGYGYGLEAAATMPNDIKLRQLQRLSIRRGFVGLLADLNRMPGVELSVLKELEILLGVRNAQMLMKWRTDPTSAINEVLRRNNGCLEKLSLDVFLSEPLHKLCDISQLRSLTLHIRWHVAGDRPLLWLHWLVASLEYAELDELNLRVTTYADDLLCSFGLQEQWGRLDKVLARSTLRRLIVSQDVDVAVCAKEVVSEALFPSLLRCGVQVSVQM</sequence>
<evidence type="ECO:0000313" key="3">
    <source>
        <dbReference type="Proteomes" id="UP000054007"/>
    </source>
</evidence>
<dbReference type="InterPro" id="IPR036047">
    <property type="entry name" value="F-box-like_dom_sf"/>
</dbReference>
<dbReference type="PROSITE" id="PS50181">
    <property type="entry name" value="FBOX"/>
    <property type="match status" value="1"/>
</dbReference>
<evidence type="ECO:0000259" key="1">
    <source>
        <dbReference type="PROSITE" id="PS50181"/>
    </source>
</evidence>
<keyword evidence="3" id="KW-1185">Reference proteome</keyword>
<dbReference type="Pfam" id="PF12937">
    <property type="entry name" value="F-box-like"/>
    <property type="match status" value="1"/>
</dbReference>
<proteinExistence type="predicted"/>
<dbReference type="SUPFAM" id="SSF81383">
    <property type="entry name" value="F-box domain"/>
    <property type="match status" value="1"/>
</dbReference>
<dbReference type="Gene3D" id="1.20.1280.50">
    <property type="match status" value="1"/>
</dbReference>
<protein>
    <recommendedName>
        <fullName evidence="1">F-box domain-containing protein</fullName>
    </recommendedName>
</protein>
<dbReference type="STRING" id="1314674.A0A0D7AUN6"/>
<dbReference type="InterPro" id="IPR001810">
    <property type="entry name" value="F-box_dom"/>
</dbReference>
<dbReference type="EMBL" id="KN880888">
    <property type="protein sequence ID" value="KIY61695.1"/>
    <property type="molecule type" value="Genomic_DNA"/>
</dbReference>
<accession>A0A0D7AUN6</accession>
<dbReference type="Proteomes" id="UP000054007">
    <property type="component" value="Unassembled WGS sequence"/>
</dbReference>
<feature type="domain" description="F-box" evidence="1">
    <location>
        <begin position="55"/>
        <end position="105"/>
    </location>
</feature>
<evidence type="ECO:0000313" key="2">
    <source>
        <dbReference type="EMBL" id="KIY61695.1"/>
    </source>
</evidence>
<organism evidence="2 3">
    <name type="scientific">Cylindrobasidium torrendii FP15055 ss-10</name>
    <dbReference type="NCBI Taxonomy" id="1314674"/>
    <lineage>
        <taxon>Eukaryota</taxon>
        <taxon>Fungi</taxon>
        <taxon>Dikarya</taxon>
        <taxon>Basidiomycota</taxon>
        <taxon>Agaricomycotina</taxon>
        <taxon>Agaricomycetes</taxon>
        <taxon>Agaricomycetidae</taxon>
        <taxon>Agaricales</taxon>
        <taxon>Marasmiineae</taxon>
        <taxon>Physalacriaceae</taxon>
        <taxon>Cylindrobasidium</taxon>
    </lineage>
</organism>
<dbReference type="SMART" id="SM00256">
    <property type="entry name" value="FBOX"/>
    <property type="match status" value="1"/>
</dbReference>
<reference evidence="2 3" key="1">
    <citation type="journal article" date="2015" name="Fungal Genet. Biol.">
        <title>Evolution of novel wood decay mechanisms in Agaricales revealed by the genome sequences of Fistulina hepatica and Cylindrobasidium torrendii.</title>
        <authorList>
            <person name="Floudas D."/>
            <person name="Held B.W."/>
            <person name="Riley R."/>
            <person name="Nagy L.G."/>
            <person name="Koehler G."/>
            <person name="Ransdell A.S."/>
            <person name="Younus H."/>
            <person name="Chow J."/>
            <person name="Chiniquy J."/>
            <person name="Lipzen A."/>
            <person name="Tritt A."/>
            <person name="Sun H."/>
            <person name="Haridas S."/>
            <person name="LaButti K."/>
            <person name="Ohm R.A."/>
            <person name="Kues U."/>
            <person name="Blanchette R.A."/>
            <person name="Grigoriev I.V."/>
            <person name="Minto R.E."/>
            <person name="Hibbett D.S."/>
        </authorList>
    </citation>
    <scope>NUCLEOTIDE SEQUENCE [LARGE SCALE GENOMIC DNA]</scope>
    <source>
        <strain evidence="2 3">FP15055 ss-10</strain>
    </source>
</reference>
<gene>
    <name evidence="2" type="ORF">CYLTODRAFT_495113</name>
</gene>